<protein>
    <submittedName>
        <fullName evidence="1">Uncharacterized protein</fullName>
    </submittedName>
</protein>
<organism evidence="1 2">
    <name type="scientific">Capnocytophaga gingivalis</name>
    <dbReference type="NCBI Taxonomy" id="1017"/>
    <lineage>
        <taxon>Bacteria</taxon>
        <taxon>Pseudomonadati</taxon>
        <taxon>Bacteroidota</taxon>
        <taxon>Flavobacteriia</taxon>
        <taxon>Flavobacteriales</taxon>
        <taxon>Flavobacteriaceae</taxon>
        <taxon>Capnocytophaga</taxon>
    </lineage>
</organism>
<reference evidence="2" key="1">
    <citation type="submission" date="2017-06" db="EMBL/GenBank/DDBJ databases">
        <title>Capnocytophaga spp. assemblies.</title>
        <authorList>
            <person name="Gulvik C.A."/>
        </authorList>
    </citation>
    <scope>NUCLEOTIDE SEQUENCE [LARGE SCALE GENOMIC DNA]</scope>
    <source>
        <strain evidence="2">H1496</strain>
    </source>
</reference>
<evidence type="ECO:0000313" key="1">
    <source>
        <dbReference type="EMBL" id="ATA87339.1"/>
    </source>
</evidence>
<dbReference type="AlphaFoldDB" id="A0A250FQ94"/>
<dbReference type="GeneID" id="84808753"/>
<evidence type="ECO:0000313" key="2">
    <source>
        <dbReference type="Proteomes" id="UP000217250"/>
    </source>
</evidence>
<dbReference type="KEGG" id="cgh:CGC50_09325"/>
<gene>
    <name evidence="1" type="ORF">CGC50_09325</name>
</gene>
<accession>A0A250FQ94</accession>
<sequence>MKNNYQLFKDWETEKSHLLAEGLKIKAEEHIAIEKCFDFLLESHKDFNTFDDQMNELPHTDEKRDILEASLQDMFNHLPPLSQVAEVYILAKTLFYYNIVQTNFLKGTYVETIFALPLAKMYAQKSSTPIDVTQILLITDYLRESLRVGHNGKLLEDLLELIKDKALQKVWTRKQEAHLLQNLLYIHQKIDYCSNLKTLREVCKYVQKETAPSFLQTISNYNHQYRQGGMQMVEIILHTAFSKDIYLNFQLKNEFLILLDGLTGKNPKPTWIKKWKNIQERIDNKVLENVISQIEALKHYKILHLTEEGKEITYAISDDVATSILKGVQWIREDLSGTLIAKTSKTKEETPEMMQKKIKQELEELLLQKTQGNIDLKMYLLKKKELEKILVTD</sequence>
<dbReference type="EMBL" id="CP022386">
    <property type="protein sequence ID" value="ATA87339.1"/>
    <property type="molecule type" value="Genomic_DNA"/>
</dbReference>
<proteinExistence type="predicted"/>
<dbReference type="RefSeq" id="WP_095910612.1">
    <property type="nucleotide sequence ID" value="NZ_CP022386.1"/>
</dbReference>
<dbReference type="Proteomes" id="UP000217250">
    <property type="component" value="Chromosome"/>
</dbReference>
<name>A0A250FQ94_9FLAO</name>
<dbReference type="OrthoDB" id="636258at2"/>